<evidence type="ECO:0000313" key="3">
    <source>
        <dbReference type="Proteomes" id="UP001489509"/>
    </source>
</evidence>
<feature type="transmembrane region" description="Helical" evidence="1">
    <location>
        <begin position="91"/>
        <end position="112"/>
    </location>
</feature>
<dbReference type="PANTHER" id="PTHR34989:SF1">
    <property type="entry name" value="PROTEIN HDED"/>
    <property type="match status" value="1"/>
</dbReference>
<dbReference type="InterPro" id="IPR052712">
    <property type="entry name" value="Acid_resist_chaperone_HdeD"/>
</dbReference>
<sequence>MIKSYVSASSLLLSCFAFVFFGIAAIIWRESLLSIVYLVTSGLLAIAGVVQLVTAVSSKPFFKNGLLKILSGLLTIGLGVLLYLDPDKFKAVLPILLGLYMMILAIIKLISFFQYTEDKLIYRLYPLVSGLVMIVFSVVIMSNPYESVSTVMLIIGIFLIFYGSTYLIDFFREILPFKNPGKIKRHIRITLPVVFVSFMPKLMLSKINNFLQSSKQEEVPQSPVKDENPPDIEVFIHVMEKGTGVMGHMDLFYRGQVISYGCYDKASQKLDGGMGDGVLFTIDKKEKYVNFCNNYAGKTLFCFGLRLTEEQKKRVDQKMDEIFSYLYEWDPPVVEAMRRGETDLDKYKEYASRLYRVTEAKFYKFTKSSFKTYFVLTTNCVKLADEVIGSSGTDVLGINGLVTPGTYYDYLNREYTLKNGIVISREVYRNNPEQKEIVRG</sequence>
<name>A0ABV1E055_9FIRM</name>
<feature type="transmembrane region" description="Helical" evidence="1">
    <location>
        <begin position="65"/>
        <end position="85"/>
    </location>
</feature>
<evidence type="ECO:0000256" key="1">
    <source>
        <dbReference type="SAM" id="Phobius"/>
    </source>
</evidence>
<feature type="transmembrane region" description="Helical" evidence="1">
    <location>
        <begin position="124"/>
        <end position="142"/>
    </location>
</feature>
<protein>
    <submittedName>
        <fullName evidence="2">DUF308 domain-containing protein</fullName>
    </submittedName>
</protein>
<dbReference type="InterPro" id="IPR005325">
    <property type="entry name" value="DUF308_memb"/>
</dbReference>
<gene>
    <name evidence="2" type="ORF">WMO26_05495</name>
</gene>
<keyword evidence="3" id="KW-1185">Reference proteome</keyword>
<evidence type="ECO:0000313" key="2">
    <source>
        <dbReference type="EMBL" id="MEQ2440279.1"/>
    </source>
</evidence>
<dbReference type="Pfam" id="PF03729">
    <property type="entry name" value="DUF308"/>
    <property type="match status" value="1"/>
</dbReference>
<keyword evidence="1" id="KW-0472">Membrane</keyword>
<dbReference type="PANTHER" id="PTHR34989">
    <property type="entry name" value="PROTEIN HDED"/>
    <property type="match status" value="1"/>
</dbReference>
<dbReference type="Proteomes" id="UP001489509">
    <property type="component" value="Unassembled WGS sequence"/>
</dbReference>
<feature type="transmembrane region" description="Helical" evidence="1">
    <location>
        <begin position="34"/>
        <end position="53"/>
    </location>
</feature>
<feature type="transmembrane region" description="Helical" evidence="1">
    <location>
        <begin position="148"/>
        <end position="168"/>
    </location>
</feature>
<feature type="transmembrane region" description="Helical" evidence="1">
    <location>
        <begin position="7"/>
        <end position="28"/>
    </location>
</feature>
<dbReference type="EMBL" id="JBBMFD010000006">
    <property type="protein sequence ID" value="MEQ2440279.1"/>
    <property type="molecule type" value="Genomic_DNA"/>
</dbReference>
<keyword evidence="1" id="KW-0812">Transmembrane</keyword>
<reference evidence="2 3" key="1">
    <citation type="submission" date="2024-03" db="EMBL/GenBank/DDBJ databases">
        <title>Human intestinal bacterial collection.</title>
        <authorList>
            <person name="Pauvert C."/>
            <person name="Hitch T.C.A."/>
            <person name="Clavel T."/>
        </authorList>
    </citation>
    <scope>NUCLEOTIDE SEQUENCE [LARGE SCALE GENOMIC DNA]</scope>
    <source>
        <strain evidence="2 3">CLA-JM-H44</strain>
    </source>
</reference>
<proteinExistence type="predicted"/>
<keyword evidence="1" id="KW-1133">Transmembrane helix</keyword>
<accession>A0ABV1E055</accession>
<dbReference type="RefSeq" id="WP_349218738.1">
    <property type="nucleotide sequence ID" value="NZ_JBBMFD010000006.1"/>
</dbReference>
<organism evidence="2 3">
    <name type="scientific">Solibaculum intestinale</name>
    <dbReference type="NCBI Taxonomy" id="3133165"/>
    <lineage>
        <taxon>Bacteria</taxon>
        <taxon>Bacillati</taxon>
        <taxon>Bacillota</taxon>
        <taxon>Clostridia</taxon>
        <taxon>Eubacteriales</taxon>
        <taxon>Oscillospiraceae</taxon>
        <taxon>Solibaculum</taxon>
    </lineage>
</organism>
<comment type="caution">
    <text evidence="2">The sequence shown here is derived from an EMBL/GenBank/DDBJ whole genome shotgun (WGS) entry which is preliminary data.</text>
</comment>
<dbReference type="PROSITE" id="PS51257">
    <property type="entry name" value="PROKAR_LIPOPROTEIN"/>
    <property type="match status" value="1"/>
</dbReference>